<dbReference type="PANTHER" id="PTHR42886:SF29">
    <property type="entry name" value="PUMMELIG, ISOFORM A"/>
    <property type="match status" value="1"/>
</dbReference>
<accession>A0A2T3KJR6</accession>
<dbReference type="InterPro" id="IPR000073">
    <property type="entry name" value="AB_hydrolase_1"/>
</dbReference>
<comment type="caution">
    <text evidence="1">The sequence shown here is derived from an EMBL/GenBank/DDBJ whole genome shotgun (WGS) entry which is preliminary data.</text>
</comment>
<sequence length="242" mass="27788">MENEIILLRGLFRGCHHWGDFPNLIQKAFPEHTITCVDIPGNGYLSSKISPNTIEGMVESVRLQRKGNCKVYILAVSMGGMIGLKWAELYPNEVASLICINTTAKEFSPFYERLLPKNYLKILIALTSDSFKREKVIYEMVSNQPINLNTINKWATYSKLHPMKISNFWRQLYAANKFRISCPECDLHFIASEHDQLVSYNATMAIPKAWKIPIITNRIDGHDIALDNPTWLLSTIEKIWIK</sequence>
<reference evidence="1 2" key="1">
    <citation type="submission" date="2018-01" db="EMBL/GenBank/DDBJ databases">
        <title>Whole genome sequencing of Histamine producing bacteria.</title>
        <authorList>
            <person name="Butler K."/>
        </authorList>
    </citation>
    <scope>NUCLEOTIDE SEQUENCE [LARGE SCALE GENOMIC DNA]</scope>
    <source>
        <strain evidence="1 2">FS-7.2</strain>
    </source>
</reference>
<dbReference type="Pfam" id="PF00561">
    <property type="entry name" value="Abhydrolase_1"/>
    <property type="match status" value="1"/>
</dbReference>
<gene>
    <name evidence="1" type="ORF">C9J27_08825</name>
</gene>
<dbReference type="Proteomes" id="UP000241426">
    <property type="component" value="Unassembled WGS sequence"/>
</dbReference>
<dbReference type="GO" id="GO:0016787">
    <property type="term" value="F:hydrolase activity"/>
    <property type="evidence" value="ECO:0007669"/>
    <property type="project" value="UniProtKB-KW"/>
</dbReference>
<dbReference type="PANTHER" id="PTHR42886">
    <property type="entry name" value="RE40534P-RELATED"/>
    <property type="match status" value="1"/>
</dbReference>
<evidence type="ECO:0000313" key="2">
    <source>
        <dbReference type="Proteomes" id="UP000241426"/>
    </source>
</evidence>
<dbReference type="eggNOG" id="COG2267">
    <property type="taxonomic scope" value="Bacteria"/>
</dbReference>
<dbReference type="EMBL" id="PYNF01000005">
    <property type="protein sequence ID" value="PSU99728.1"/>
    <property type="molecule type" value="Genomic_DNA"/>
</dbReference>
<dbReference type="AlphaFoldDB" id="A0A0B7JD77"/>
<proteinExistence type="predicted"/>
<organism evidence="1 2">
    <name type="scientific">Photobacterium kishitanii</name>
    <dbReference type="NCBI Taxonomy" id="318456"/>
    <lineage>
        <taxon>Bacteria</taxon>
        <taxon>Pseudomonadati</taxon>
        <taxon>Pseudomonadota</taxon>
        <taxon>Gammaproteobacteria</taxon>
        <taxon>Vibrionales</taxon>
        <taxon>Vibrionaceae</taxon>
        <taxon>Photobacterium</taxon>
    </lineage>
</organism>
<dbReference type="GeneID" id="29944303"/>
<dbReference type="SUPFAM" id="SSF53474">
    <property type="entry name" value="alpha/beta-Hydrolases"/>
    <property type="match status" value="1"/>
</dbReference>
<keyword evidence="1" id="KW-0378">Hydrolase</keyword>
<protein>
    <submittedName>
        <fullName evidence="1">Alpha/beta hydrolase</fullName>
    </submittedName>
</protein>
<dbReference type="InterPro" id="IPR029058">
    <property type="entry name" value="AB_hydrolase_fold"/>
</dbReference>
<accession>A0A0B7JD77</accession>
<evidence type="ECO:0000313" key="1">
    <source>
        <dbReference type="EMBL" id="PSU99728.1"/>
    </source>
</evidence>
<dbReference type="Gene3D" id="3.40.50.1820">
    <property type="entry name" value="alpha/beta hydrolase"/>
    <property type="match status" value="1"/>
</dbReference>
<dbReference type="RefSeq" id="WP_036794867.1">
    <property type="nucleotide sequence ID" value="NZ_LN794352.1"/>
</dbReference>
<name>A0A0B7JD77_9GAMM</name>